<protein>
    <submittedName>
        <fullName evidence="1">AlNc14C221G9106 protein</fullName>
    </submittedName>
</protein>
<name>F0WRW4_9STRA</name>
<gene>
    <name evidence="1" type="primary">AlNc14C221G9106</name>
    <name evidence="1" type="ORF">ALNC14_102240</name>
</gene>
<evidence type="ECO:0000313" key="1">
    <source>
        <dbReference type="EMBL" id="CCA24080.1"/>
    </source>
</evidence>
<dbReference type="HOGENOM" id="CLU_031434_4_3_1"/>
<reference evidence="1" key="2">
    <citation type="submission" date="2011-02" db="EMBL/GenBank/DDBJ databases">
        <authorList>
            <person name="MacLean D."/>
        </authorList>
    </citation>
    <scope>NUCLEOTIDE SEQUENCE</scope>
</reference>
<organism evidence="1">
    <name type="scientific">Albugo laibachii Nc14</name>
    <dbReference type="NCBI Taxonomy" id="890382"/>
    <lineage>
        <taxon>Eukaryota</taxon>
        <taxon>Sar</taxon>
        <taxon>Stramenopiles</taxon>
        <taxon>Oomycota</taxon>
        <taxon>Peronosporomycetes</taxon>
        <taxon>Albuginales</taxon>
        <taxon>Albuginaceae</taxon>
        <taxon>Albugo</taxon>
    </lineage>
</organism>
<proteinExistence type="predicted"/>
<reference evidence="1" key="1">
    <citation type="journal article" date="2011" name="PLoS Biol.">
        <title>Gene gain and loss during evolution of obligate parasitism in the white rust pathogen of Arabidopsis thaliana.</title>
        <authorList>
            <person name="Kemen E."/>
            <person name="Gardiner A."/>
            <person name="Schultz-Larsen T."/>
            <person name="Kemen A.C."/>
            <person name="Balmuth A.L."/>
            <person name="Robert-Seilaniantz A."/>
            <person name="Bailey K."/>
            <person name="Holub E."/>
            <person name="Studholme D.J."/>
            <person name="Maclean D."/>
            <person name="Jones J.D."/>
        </authorList>
    </citation>
    <scope>NUCLEOTIDE SEQUENCE</scope>
</reference>
<dbReference type="EMBL" id="FR824266">
    <property type="protein sequence ID" value="CCA24080.1"/>
    <property type="molecule type" value="Genomic_DNA"/>
</dbReference>
<sequence length="107" mass="12360">MVLGDSSGAKHPLFLVLKTTMVKTQQAKSENERLRHGFGKRVWKDTSAFIFPYSAKIYGNRTAWWNGYLTIDFLQFQFGERTPFCPPVLRLLDDFSGHWVPDAFKCV</sequence>
<dbReference type="AlphaFoldDB" id="F0WRW4"/>
<accession>F0WRW4</accession>